<evidence type="ECO:0000313" key="1">
    <source>
        <dbReference type="EMBL" id="GID70757.1"/>
    </source>
</evidence>
<evidence type="ECO:0008006" key="3">
    <source>
        <dbReference type="Google" id="ProtNLM"/>
    </source>
</evidence>
<dbReference type="AlphaFoldDB" id="A0A919IUJ2"/>
<dbReference type="PROSITE" id="PS51257">
    <property type="entry name" value="PROKAR_LIPOPROTEIN"/>
    <property type="match status" value="1"/>
</dbReference>
<keyword evidence="2" id="KW-1185">Reference proteome</keyword>
<protein>
    <recommendedName>
        <fullName evidence="3">Lipoprotein</fullName>
    </recommendedName>
</protein>
<sequence>MPHLRSGLRDHGGRWLALQAAAALAFLLVSGCSSQDATCKNGEYPAAQVNGPGSYCVPDGQEPDTGFVRYPDGKVPRHVGDEWDVYWRTHRLDAQGNEIAADTSPAASVATSAKR</sequence>
<dbReference type="NCBIfam" id="NF046120">
    <property type="entry name" value="lipo_SCO0607"/>
    <property type="match status" value="1"/>
</dbReference>
<reference evidence="1" key="1">
    <citation type="submission" date="2021-01" db="EMBL/GenBank/DDBJ databases">
        <title>Whole genome shotgun sequence of Actinoplanes cyaneus NBRC 14990.</title>
        <authorList>
            <person name="Komaki H."/>
            <person name="Tamura T."/>
        </authorList>
    </citation>
    <scope>NUCLEOTIDE SEQUENCE</scope>
    <source>
        <strain evidence="1">NBRC 14990</strain>
    </source>
</reference>
<gene>
    <name evidence="1" type="ORF">Acy02nite_86380</name>
</gene>
<dbReference type="InterPro" id="IPR058119">
    <property type="entry name" value="SCO0607-like"/>
</dbReference>
<organism evidence="1 2">
    <name type="scientific">Actinoplanes cyaneus</name>
    <dbReference type="NCBI Taxonomy" id="52696"/>
    <lineage>
        <taxon>Bacteria</taxon>
        <taxon>Bacillati</taxon>
        <taxon>Actinomycetota</taxon>
        <taxon>Actinomycetes</taxon>
        <taxon>Micromonosporales</taxon>
        <taxon>Micromonosporaceae</taxon>
        <taxon>Actinoplanes</taxon>
    </lineage>
</organism>
<evidence type="ECO:0000313" key="2">
    <source>
        <dbReference type="Proteomes" id="UP000619479"/>
    </source>
</evidence>
<dbReference type="Proteomes" id="UP000619479">
    <property type="component" value="Unassembled WGS sequence"/>
</dbReference>
<proteinExistence type="predicted"/>
<accession>A0A919IUJ2</accession>
<comment type="caution">
    <text evidence="1">The sequence shown here is derived from an EMBL/GenBank/DDBJ whole genome shotgun (WGS) entry which is preliminary data.</text>
</comment>
<dbReference type="EMBL" id="BOMH01000082">
    <property type="protein sequence ID" value="GID70757.1"/>
    <property type="molecule type" value="Genomic_DNA"/>
</dbReference>
<name>A0A919IUJ2_9ACTN</name>
<dbReference type="RefSeq" id="WP_239175786.1">
    <property type="nucleotide sequence ID" value="NZ_BAAAUC010000064.1"/>
</dbReference>